<dbReference type="SMART" id="SM00448">
    <property type="entry name" value="REC"/>
    <property type="match status" value="1"/>
</dbReference>
<dbReference type="PROSITE" id="PS50110">
    <property type="entry name" value="RESPONSE_REGULATORY"/>
    <property type="match status" value="1"/>
</dbReference>
<dbReference type="SUPFAM" id="SSF52172">
    <property type="entry name" value="CheY-like"/>
    <property type="match status" value="1"/>
</dbReference>
<dbReference type="AlphaFoldDB" id="A0A1R3VMC4"/>
<gene>
    <name evidence="6" type="ORF">SAMN05216526_0136</name>
</gene>
<dbReference type="PANTHER" id="PTHR45566:SF2">
    <property type="entry name" value="NARL SUBFAMILY"/>
    <property type="match status" value="1"/>
</dbReference>
<protein>
    <submittedName>
        <fullName evidence="6">Two component transcriptional regulator, LuxR family</fullName>
    </submittedName>
</protein>
<dbReference type="CDD" id="cd17535">
    <property type="entry name" value="REC_NarL-like"/>
    <property type="match status" value="1"/>
</dbReference>
<dbReference type="GO" id="GO:0003677">
    <property type="term" value="F:DNA binding"/>
    <property type="evidence" value="ECO:0007669"/>
    <property type="project" value="UniProtKB-KW"/>
</dbReference>
<evidence type="ECO:0000256" key="2">
    <source>
        <dbReference type="ARBA" id="ARBA00023125"/>
    </source>
</evidence>
<dbReference type="STRING" id="233100.SAMN05216526_0136"/>
<feature type="domain" description="Response regulatory" evidence="5">
    <location>
        <begin position="8"/>
        <end position="126"/>
    </location>
</feature>
<dbReference type="CDD" id="cd06170">
    <property type="entry name" value="LuxR_C_like"/>
    <property type="match status" value="1"/>
</dbReference>
<dbReference type="InterPro" id="IPR051015">
    <property type="entry name" value="EvgA-like"/>
</dbReference>
<dbReference type="OrthoDB" id="9796655at2"/>
<dbReference type="Gene3D" id="1.10.10.10">
    <property type="entry name" value="Winged helix-like DNA-binding domain superfamily/Winged helix DNA-binding domain"/>
    <property type="match status" value="1"/>
</dbReference>
<dbReference type="EMBL" id="FTPK01000001">
    <property type="protein sequence ID" value="SIT65686.1"/>
    <property type="molecule type" value="Genomic_DNA"/>
</dbReference>
<dbReference type="GO" id="GO:0006355">
    <property type="term" value="P:regulation of DNA-templated transcription"/>
    <property type="evidence" value="ECO:0007669"/>
    <property type="project" value="InterPro"/>
</dbReference>
<dbReference type="Proteomes" id="UP000223759">
    <property type="component" value="Unassembled WGS sequence"/>
</dbReference>
<dbReference type="InterPro" id="IPR000792">
    <property type="entry name" value="Tscrpt_reg_LuxR_C"/>
</dbReference>
<dbReference type="Pfam" id="PF00072">
    <property type="entry name" value="Response_reg"/>
    <property type="match status" value="1"/>
</dbReference>
<keyword evidence="2" id="KW-0238">DNA-binding</keyword>
<dbReference type="PRINTS" id="PR00038">
    <property type="entry name" value="HTHLUXR"/>
</dbReference>
<dbReference type="InterPro" id="IPR011006">
    <property type="entry name" value="CheY-like_superfamily"/>
</dbReference>
<dbReference type="RefSeq" id="WP_076754087.1">
    <property type="nucleotide sequence ID" value="NZ_CP023018.1"/>
</dbReference>
<reference evidence="6 7" key="1">
    <citation type="submission" date="2017-01" db="EMBL/GenBank/DDBJ databases">
        <authorList>
            <person name="Mah S.A."/>
            <person name="Swanson W.J."/>
            <person name="Moy G.W."/>
            <person name="Vacquier V.D."/>
        </authorList>
    </citation>
    <scope>NUCLEOTIDE SEQUENCE [LARGE SCALE GENOMIC DNA]</scope>
    <source>
        <strain evidence="6 7">M9</strain>
    </source>
</reference>
<evidence type="ECO:0000256" key="1">
    <source>
        <dbReference type="ARBA" id="ARBA00022553"/>
    </source>
</evidence>
<dbReference type="Gene3D" id="3.40.50.2300">
    <property type="match status" value="1"/>
</dbReference>
<organism evidence="6 7">
    <name type="scientific">Ectothiorhodosinus mongolicus</name>
    <dbReference type="NCBI Taxonomy" id="233100"/>
    <lineage>
        <taxon>Bacteria</taxon>
        <taxon>Pseudomonadati</taxon>
        <taxon>Pseudomonadota</taxon>
        <taxon>Gammaproteobacteria</taxon>
        <taxon>Chromatiales</taxon>
        <taxon>Ectothiorhodospiraceae</taxon>
        <taxon>Ectothiorhodosinus</taxon>
    </lineage>
</organism>
<dbReference type="InterPro" id="IPR001789">
    <property type="entry name" value="Sig_transdc_resp-reg_receiver"/>
</dbReference>
<keyword evidence="7" id="KW-1185">Reference proteome</keyword>
<dbReference type="InterPro" id="IPR058245">
    <property type="entry name" value="NreC/VraR/RcsB-like_REC"/>
</dbReference>
<evidence type="ECO:0000259" key="4">
    <source>
        <dbReference type="PROSITE" id="PS50043"/>
    </source>
</evidence>
<sequence>MASALPITVFLVDDHALVRTAIARMLESIESPNVTVIGEAQSGEEALEVLPRLRPDVVLMDLHMPGMGGYEASLRLRAIDPGVRIIVLTAQDDSPYPDWFRDCGISAYVTKDASAEQLLEAILGAMQGQRQIPNTDSLPGQPEIATRMTQLSPRERQMLILLVRGMRPMDVARELDLSIKTVSTYKARLRQKLDCRSDMDLLRLALDYGITRLESPRA</sequence>
<dbReference type="GO" id="GO:0000160">
    <property type="term" value="P:phosphorelay signal transduction system"/>
    <property type="evidence" value="ECO:0007669"/>
    <property type="project" value="InterPro"/>
</dbReference>
<dbReference type="PANTHER" id="PTHR45566">
    <property type="entry name" value="HTH-TYPE TRANSCRIPTIONAL REGULATOR YHJB-RELATED"/>
    <property type="match status" value="1"/>
</dbReference>
<feature type="modified residue" description="4-aspartylphosphate" evidence="3">
    <location>
        <position position="61"/>
    </location>
</feature>
<dbReference type="PROSITE" id="PS50043">
    <property type="entry name" value="HTH_LUXR_2"/>
    <property type="match status" value="1"/>
</dbReference>
<proteinExistence type="predicted"/>
<evidence type="ECO:0000259" key="5">
    <source>
        <dbReference type="PROSITE" id="PS50110"/>
    </source>
</evidence>
<dbReference type="SUPFAM" id="SSF46894">
    <property type="entry name" value="C-terminal effector domain of the bipartite response regulators"/>
    <property type="match status" value="1"/>
</dbReference>
<evidence type="ECO:0000313" key="6">
    <source>
        <dbReference type="EMBL" id="SIT65686.1"/>
    </source>
</evidence>
<feature type="domain" description="HTH luxR-type" evidence="4">
    <location>
        <begin position="144"/>
        <end position="209"/>
    </location>
</feature>
<name>A0A1R3VMC4_9GAMM</name>
<dbReference type="InterPro" id="IPR016032">
    <property type="entry name" value="Sig_transdc_resp-reg_C-effctor"/>
</dbReference>
<evidence type="ECO:0000313" key="7">
    <source>
        <dbReference type="Proteomes" id="UP000223759"/>
    </source>
</evidence>
<accession>A0A1R3VMC4</accession>
<dbReference type="InterPro" id="IPR036388">
    <property type="entry name" value="WH-like_DNA-bd_sf"/>
</dbReference>
<evidence type="ECO:0000256" key="3">
    <source>
        <dbReference type="PROSITE-ProRule" id="PRU00169"/>
    </source>
</evidence>
<dbReference type="SMART" id="SM00421">
    <property type="entry name" value="HTH_LUXR"/>
    <property type="match status" value="1"/>
</dbReference>
<keyword evidence="1 3" id="KW-0597">Phosphoprotein</keyword>
<dbReference type="Pfam" id="PF00196">
    <property type="entry name" value="GerE"/>
    <property type="match status" value="1"/>
</dbReference>